<proteinExistence type="inferred from homology"/>
<feature type="compositionally biased region" description="Polar residues" evidence="7">
    <location>
        <begin position="429"/>
        <end position="440"/>
    </location>
</feature>
<dbReference type="Pfam" id="PF20114">
    <property type="entry name" value="DUF6504"/>
    <property type="match status" value="1"/>
</dbReference>
<dbReference type="Gene3D" id="3.40.1170.60">
    <property type="match status" value="1"/>
</dbReference>
<dbReference type="PANTHER" id="PTHR35369:SF2">
    <property type="entry name" value="BLR3025 PROTEIN"/>
    <property type="match status" value="1"/>
</dbReference>
<evidence type="ECO:0000256" key="7">
    <source>
        <dbReference type="SAM" id="MobiDB-lite"/>
    </source>
</evidence>
<dbReference type="Pfam" id="PF00817">
    <property type="entry name" value="IMS"/>
    <property type="match status" value="1"/>
</dbReference>
<evidence type="ECO:0000256" key="4">
    <source>
        <dbReference type="ARBA" id="ARBA00022763"/>
    </source>
</evidence>
<dbReference type="Proteomes" id="UP000621447">
    <property type="component" value="Unassembled WGS sequence"/>
</dbReference>
<protein>
    <recommendedName>
        <fullName evidence="3">DNA-directed DNA polymerase</fullName>
        <ecNumber evidence="3">2.7.7.7</ecNumber>
    </recommendedName>
</protein>
<dbReference type="SUPFAM" id="SSF56672">
    <property type="entry name" value="DNA/RNA polymerases"/>
    <property type="match status" value="1"/>
</dbReference>
<comment type="subunit">
    <text evidence="2">Monomer.</text>
</comment>
<dbReference type="InterPro" id="IPR045443">
    <property type="entry name" value="DUF6504"/>
</dbReference>
<name>A0ABX2JE67_9SPHN</name>
<dbReference type="Gene3D" id="3.30.70.270">
    <property type="match status" value="1"/>
</dbReference>
<dbReference type="InterPro" id="IPR001126">
    <property type="entry name" value="UmuC"/>
</dbReference>
<dbReference type="CDD" id="cd03468">
    <property type="entry name" value="PolY_like"/>
    <property type="match status" value="1"/>
</dbReference>
<evidence type="ECO:0000313" key="10">
    <source>
        <dbReference type="Proteomes" id="UP000621447"/>
    </source>
</evidence>
<evidence type="ECO:0000259" key="8">
    <source>
        <dbReference type="PROSITE" id="PS50173"/>
    </source>
</evidence>
<evidence type="ECO:0000313" key="9">
    <source>
        <dbReference type="EMBL" id="NTS63540.1"/>
    </source>
</evidence>
<evidence type="ECO:0000256" key="1">
    <source>
        <dbReference type="ARBA" id="ARBA00010945"/>
    </source>
</evidence>
<feature type="region of interest" description="Disordered" evidence="7">
    <location>
        <begin position="1"/>
        <end position="22"/>
    </location>
</feature>
<organism evidence="9 10">
    <name type="scientific">Sphingomonas hominis</name>
    <dbReference type="NCBI Taxonomy" id="2741495"/>
    <lineage>
        <taxon>Bacteria</taxon>
        <taxon>Pseudomonadati</taxon>
        <taxon>Pseudomonadota</taxon>
        <taxon>Alphaproteobacteria</taxon>
        <taxon>Sphingomonadales</taxon>
        <taxon>Sphingomonadaceae</taxon>
        <taxon>Sphingomonas</taxon>
    </lineage>
</organism>
<feature type="region of interest" description="Disordered" evidence="7">
    <location>
        <begin position="426"/>
        <end position="447"/>
    </location>
</feature>
<evidence type="ECO:0000256" key="6">
    <source>
        <dbReference type="ARBA" id="ARBA00049244"/>
    </source>
</evidence>
<dbReference type="EMBL" id="JABULH010000001">
    <property type="protein sequence ID" value="NTS63540.1"/>
    <property type="molecule type" value="Genomic_DNA"/>
</dbReference>
<comment type="catalytic activity">
    <reaction evidence="6">
        <text>DNA(n) + a 2'-deoxyribonucleoside 5'-triphosphate = DNA(n+1) + diphosphate</text>
        <dbReference type="Rhea" id="RHEA:22508"/>
        <dbReference type="Rhea" id="RHEA-COMP:17339"/>
        <dbReference type="Rhea" id="RHEA-COMP:17340"/>
        <dbReference type="ChEBI" id="CHEBI:33019"/>
        <dbReference type="ChEBI" id="CHEBI:61560"/>
        <dbReference type="ChEBI" id="CHEBI:173112"/>
        <dbReference type="EC" id="2.7.7.7"/>
    </reaction>
</comment>
<dbReference type="Pfam" id="PF11799">
    <property type="entry name" value="IMS_C"/>
    <property type="match status" value="1"/>
</dbReference>
<dbReference type="PANTHER" id="PTHR35369">
    <property type="entry name" value="BLR3025 PROTEIN-RELATED"/>
    <property type="match status" value="1"/>
</dbReference>
<dbReference type="InterPro" id="IPR043502">
    <property type="entry name" value="DNA/RNA_pol_sf"/>
</dbReference>
<accession>A0ABX2JE67</accession>
<evidence type="ECO:0000256" key="5">
    <source>
        <dbReference type="ARBA" id="ARBA00025589"/>
    </source>
</evidence>
<dbReference type="InterPro" id="IPR050356">
    <property type="entry name" value="SulA_CellDiv_inhibitor"/>
</dbReference>
<feature type="domain" description="UmuC" evidence="8">
    <location>
        <begin position="31"/>
        <end position="186"/>
    </location>
</feature>
<sequence length="565" mass="61180">MSGPDSVRRHAGGRVGSNDAGARVRPVEPFFDTGRSTAGTVARVCPAETARPARALPVSAAAHAPLVTVHKIGSRVEVAAACPAARACGIEPGMALTQVRAASPGIAVRDADPVGDRAALDRLATTLARRWSPCVAISDADGLFIDLTGVAHLHGGEARMARRIVRLLARLGFAARVGVADTPAAAWALARYGETGTPEAAIALLPPGHGLAPFADHPVAALRLEAPAIELMRRLGIDRVAQLAALPRAPMTRRFGRAVAARLDQVTGAVAEPLDPVIPEEPVMVEQRFAEPIMTAEPIAHWMAHLTAGLAQALRAQGRGARMLALALTRVDGEVQVVRVGFARATRDPAHVLRLLARRIELIDPGFGIEIMALHVTRGEPLGPEALAGDLERAVPDLAALVDAIVNRIGAEKLWRARVVESDVPERSVASTAPLDQTSGAGARLTDNDVRHLDTREVAHPWHPRWPRPARLLRRPEPIDHVMAELPDSYPRRFRWRGQMHQVVCGDGPERITGEWWRRVAERQAVRDYFQVEDEAGQRFWLFRRGDGQRVETGDMTWFIHGTFA</sequence>
<dbReference type="InterPro" id="IPR017961">
    <property type="entry name" value="DNA_pol_Y-fam_little_finger"/>
</dbReference>
<evidence type="ECO:0000256" key="3">
    <source>
        <dbReference type="ARBA" id="ARBA00012417"/>
    </source>
</evidence>
<keyword evidence="4" id="KW-0227">DNA damage</keyword>
<dbReference type="EC" id="2.7.7.7" evidence="3"/>
<comment type="function">
    <text evidence="5">Poorly processive, error-prone DNA polymerase involved in untargeted mutagenesis. Copies undamaged DNA at stalled replication forks, which arise in vivo from mismatched or misaligned primer ends. These misaligned primers can be extended by PolIV. Exhibits no 3'-5' exonuclease (proofreading) activity. May be involved in translesional synthesis, in conjunction with the beta clamp from PolIII.</text>
</comment>
<evidence type="ECO:0000256" key="2">
    <source>
        <dbReference type="ARBA" id="ARBA00011245"/>
    </source>
</evidence>
<comment type="similarity">
    <text evidence="1">Belongs to the DNA polymerase type-Y family.</text>
</comment>
<keyword evidence="10" id="KW-1185">Reference proteome</keyword>
<dbReference type="InterPro" id="IPR043128">
    <property type="entry name" value="Rev_trsase/Diguanyl_cyclase"/>
</dbReference>
<gene>
    <name evidence="9" type="ORF">HRV97_00015</name>
</gene>
<comment type="caution">
    <text evidence="9">The sequence shown here is derived from an EMBL/GenBank/DDBJ whole genome shotgun (WGS) entry which is preliminary data.</text>
</comment>
<dbReference type="PROSITE" id="PS50173">
    <property type="entry name" value="UMUC"/>
    <property type="match status" value="1"/>
</dbReference>
<reference evidence="9 10" key="1">
    <citation type="submission" date="2020-06" db="EMBL/GenBank/DDBJ databases">
        <title>Sphingomonas hominis sp. nov., a member of the Sphingomonas, isolated from the hair of a 22-year-old girl.</title>
        <authorList>
            <person name="Zhang D.-F."/>
            <person name="Cui X.-W."/>
        </authorList>
    </citation>
    <scope>NUCLEOTIDE SEQUENCE [LARGE SCALE GENOMIC DNA]</scope>
    <source>
        <strain evidence="9 10">HHU CXW</strain>
    </source>
</reference>